<gene>
    <name evidence="3" type="ORF">CYMTET_45037</name>
    <name evidence="2" type="ORF">CYMTET_47044</name>
</gene>
<accession>A0AAE0EY43</accession>
<proteinExistence type="predicted"/>
<dbReference type="EMBL" id="LGRX02030681">
    <property type="protein sequence ID" value="KAK3245393.1"/>
    <property type="molecule type" value="Genomic_DNA"/>
</dbReference>
<sequence length="366" mass="40131">MSQAKGKLLGDPVGELAKLPVLADMLRAQGHGCQLVTLSSAQMLEVLIDVEHKEFLYEQKAKPVSERQRWDRSKAAKYPVEDGATYCLGWSFSPATSVRQIDTLIPVSYSDGAHMRSSAAGILLSTVSLDSDHHVVPLTYSCLLTNENEHSHTIQLEFSKEMYGEAYDRPERREISDQDKGMEAAWGKAMTNGSKAFNCARHRGDNVSTTVKPGGSEARSLYEQAVKALTLPRLEEIKALYSPQAAAYLGQVPDAAQYIAACGKLHGESVNSTVEAMNAVNDEVRREFSSGVHMTAALLSCVKKSSKRFNENKTKAHAATGQLPKAVLSKMKDVLEKAGTITAGVSFPARNDKKRPYRKNETRGRK</sequence>
<keyword evidence="4" id="KW-1185">Reference proteome</keyword>
<organism evidence="2 4">
    <name type="scientific">Cymbomonas tetramitiformis</name>
    <dbReference type="NCBI Taxonomy" id="36881"/>
    <lineage>
        <taxon>Eukaryota</taxon>
        <taxon>Viridiplantae</taxon>
        <taxon>Chlorophyta</taxon>
        <taxon>Pyramimonadophyceae</taxon>
        <taxon>Pyramimonadales</taxon>
        <taxon>Pyramimonadaceae</taxon>
        <taxon>Cymbomonas</taxon>
    </lineage>
</organism>
<reference evidence="2 4" key="1">
    <citation type="journal article" date="2015" name="Genome Biol. Evol.">
        <title>Comparative Genomics of a Bacterivorous Green Alga Reveals Evolutionary Causalities and Consequences of Phago-Mixotrophic Mode of Nutrition.</title>
        <authorList>
            <person name="Burns J.A."/>
            <person name="Paasch A."/>
            <person name="Narechania A."/>
            <person name="Kim E."/>
        </authorList>
    </citation>
    <scope>NUCLEOTIDE SEQUENCE [LARGE SCALE GENOMIC DNA]</scope>
    <source>
        <strain evidence="2">PLY_AMNH</strain>
    </source>
</reference>
<dbReference type="EMBL" id="LGRX02032981">
    <property type="protein sequence ID" value="KAK3243295.1"/>
    <property type="molecule type" value="Genomic_DNA"/>
</dbReference>
<dbReference type="Proteomes" id="UP001190700">
    <property type="component" value="Unassembled WGS sequence"/>
</dbReference>
<evidence type="ECO:0000313" key="3">
    <source>
        <dbReference type="EMBL" id="KAK3245393.1"/>
    </source>
</evidence>
<comment type="caution">
    <text evidence="2">The sequence shown here is derived from an EMBL/GenBank/DDBJ whole genome shotgun (WGS) entry which is preliminary data.</text>
</comment>
<evidence type="ECO:0000313" key="2">
    <source>
        <dbReference type="EMBL" id="KAK3243295.1"/>
    </source>
</evidence>
<dbReference type="AlphaFoldDB" id="A0AAE0EY43"/>
<evidence type="ECO:0000313" key="4">
    <source>
        <dbReference type="Proteomes" id="UP001190700"/>
    </source>
</evidence>
<evidence type="ECO:0000256" key="1">
    <source>
        <dbReference type="SAM" id="MobiDB-lite"/>
    </source>
</evidence>
<name>A0AAE0EY43_9CHLO</name>
<feature type="region of interest" description="Disordered" evidence="1">
    <location>
        <begin position="345"/>
        <end position="366"/>
    </location>
</feature>
<protein>
    <submittedName>
        <fullName evidence="2">Uncharacterized protein</fullName>
    </submittedName>
</protein>
<reference evidence="2" key="2">
    <citation type="submission" date="2023-06" db="EMBL/GenBank/DDBJ databases">
        <title>Long-read-based genome assembly of the green algal bacterivore Cymbomonas tetramitiformis.</title>
        <authorList>
            <person name="Gyaltshen Y."/>
            <person name="Rozenberg A."/>
            <person name="Paasch A."/>
            <person name="Burns J.A."/>
            <person name="Warring S."/>
            <person name="Larson R."/>
            <person name="Maurer-Alcala X."/>
            <person name="Dacks J."/>
            <person name="Kim E."/>
        </authorList>
    </citation>
    <scope>NUCLEOTIDE SEQUENCE</scope>
    <source>
        <strain evidence="2">PLY_AMNH</strain>
    </source>
</reference>